<dbReference type="Pfam" id="PF13180">
    <property type="entry name" value="PDZ_2"/>
    <property type="match status" value="1"/>
</dbReference>
<evidence type="ECO:0000313" key="7">
    <source>
        <dbReference type="EMBL" id="EIJ35545.1"/>
    </source>
</evidence>
<dbReference type="PANTHER" id="PTHR45980">
    <property type="match status" value="1"/>
</dbReference>
<evidence type="ECO:0000259" key="6">
    <source>
        <dbReference type="PROSITE" id="PS50106"/>
    </source>
</evidence>
<dbReference type="PROSITE" id="PS50106">
    <property type="entry name" value="PDZ"/>
    <property type="match status" value="1"/>
</dbReference>
<dbReference type="InterPro" id="IPR036034">
    <property type="entry name" value="PDZ_sf"/>
</dbReference>
<keyword evidence="1" id="KW-0645">Protease</keyword>
<dbReference type="SUPFAM" id="SSF50156">
    <property type="entry name" value="PDZ domain-like"/>
    <property type="match status" value="1"/>
</dbReference>
<dbReference type="InterPro" id="IPR009003">
    <property type="entry name" value="Peptidase_S1_PA"/>
</dbReference>
<dbReference type="RefSeq" id="WP_002709445.1">
    <property type="nucleotide sequence ID" value="NZ_JH651384.1"/>
</dbReference>
<evidence type="ECO:0000256" key="4">
    <source>
        <dbReference type="SAM" id="MobiDB-lite"/>
    </source>
</evidence>
<feature type="signal peptide" evidence="5">
    <location>
        <begin position="1"/>
        <end position="23"/>
    </location>
</feature>
<feature type="compositionally biased region" description="Low complexity" evidence="4">
    <location>
        <begin position="594"/>
        <end position="617"/>
    </location>
</feature>
<dbReference type="PANTHER" id="PTHR45980:SF9">
    <property type="entry name" value="PROTEASE DO-LIKE 10, MITOCHONDRIAL-RELATED"/>
    <property type="match status" value="1"/>
</dbReference>
<dbReference type="Gene3D" id="3.20.190.20">
    <property type="match status" value="1"/>
</dbReference>
<keyword evidence="5" id="KW-0732">Signal</keyword>
<feature type="region of interest" description="Disordered" evidence="4">
    <location>
        <begin position="33"/>
        <end position="87"/>
    </location>
</feature>
<dbReference type="InterPro" id="IPR046449">
    <property type="entry name" value="DEGP_PDZ_sf"/>
</dbReference>
<dbReference type="Proteomes" id="UP000005317">
    <property type="component" value="Unassembled WGS sequence"/>
</dbReference>
<keyword evidence="8" id="KW-1185">Reference proteome</keyword>
<accession>A0A656HKJ5</accession>
<feature type="chain" id="PRO_5024884687" evidence="5">
    <location>
        <begin position="24"/>
        <end position="667"/>
    </location>
</feature>
<reference evidence="8" key="1">
    <citation type="journal article" date="2011" name="Stand. Genomic Sci.">
        <title>Genome sequence of the filamentous, gliding Thiothrix nivea neotype strain (JP2(T)).</title>
        <authorList>
            <person name="Lapidus A."/>
            <person name="Nolan M."/>
            <person name="Lucas S."/>
            <person name="Glavina Del Rio T."/>
            <person name="Tice H."/>
            <person name="Cheng J.F."/>
            <person name="Tapia R."/>
            <person name="Han C."/>
            <person name="Goodwin L."/>
            <person name="Pitluck S."/>
            <person name="Liolios K."/>
            <person name="Pagani I."/>
            <person name="Ivanova N."/>
            <person name="Huntemann M."/>
            <person name="Mavromatis K."/>
            <person name="Mikhailova N."/>
            <person name="Pati A."/>
            <person name="Chen A."/>
            <person name="Palaniappan K."/>
            <person name="Land M."/>
            <person name="Brambilla E.M."/>
            <person name="Rohde M."/>
            <person name="Abt B."/>
            <person name="Verbarg S."/>
            <person name="Goker M."/>
            <person name="Bristow J."/>
            <person name="Eisen J.A."/>
            <person name="Markowitz V."/>
            <person name="Hugenholtz P."/>
            <person name="Kyrpides N.C."/>
            <person name="Klenk H.P."/>
            <person name="Woyke T."/>
        </authorList>
    </citation>
    <scope>NUCLEOTIDE SEQUENCE [LARGE SCALE GENOMIC DNA]</scope>
    <source>
        <strain evidence="8">ATCC 35100 / DSM 5205 / JP2</strain>
    </source>
</reference>
<organism evidence="7 8">
    <name type="scientific">Thiothrix nivea (strain ATCC 35100 / DSM 5205 / JP2)</name>
    <dbReference type="NCBI Taxonomy" id="870187"/>
    <lineage>
        <taxon>Bacteria</taxon>
        <taxon>Pseudomonadati</taxon>
        <taxon>Pseudomonadota</taxon>
        <taxon>Gammaproteobacteria</taxon>
        <taxon>Thiotrichales</taxon>
        <taxon>Thiotrichaceae</taxon>
        <taxon>Thiothrix</taxon>
    </lineage>
</organism>
<dbReference type="PRINTS" id="PR00834">
    <property type="entry name" value="PROTEASES2C"/>
</dbReference>
<dbReference type="Pfam" id="PF17815">
    <property type="entry name" value="PDZ_3"/>
    <property type="match status" value="1"/>
</dbReference>
<feature type="compositionally biased region" description="Low complexity" evidence="4">
    <location>
        <begin position="33"/>
        <end position="45"/>
    </location>
</feature>
<dbReference type="AlphaFoldDB" id="A0A656HKJ5"/>
<evidence type="ECO:0000256" key="5">
    <source>
        <dbReference type="SAM" id="SignalP"/>
    </source>
</evidence>
<feature type="domain" description="PDZ" evidence="6">
    <location>
        <begin position="298"/>
        <end position="350"/>
    </location>
</feature>
<evidence type="ECO:0000313" key="8">
    <source>
        <dbReference type="Proteomes" id="UP000005317"/>
    </source>
</evidence>
<feature type="region of interest" description="Disordered" evidence="4">
    <location>
        <begin position="569"/>
        <end position="667"/>
    </location>
</feature>
<dbReference type="SUPFAM" id="SSF50494">
    <property type="entry name" value="Trypsin-like serine proteases"/>
    <property type="match status" value="1"/>
</dbReference>
<evidence type="ECO:0000256" key="3">
    <source>
        <dbReference type="ARBA" id="ARBA00022825"/>
    </source>
</evidence>
<dbReference type="OrthoDB" id="9758917at2"/>
<dbReference type="Gene3D" id="2.30.42.10">
    <property type="match status" value="1"/>
</dbReference>
<dbReference type="InterPro" id="IPR001940">
    <property type="entry name" value="Peptidase_S1C"/>
</dbReference>
<evidence type="ECO:0000256" key="2">
    <source>
        <dbReference type="ARBA" id="ARBA00022801"/>
    </source>
</evidence>
<keyword evidence="3" id="KW-0720">Serine protease</keyword>
<dbReference type="InterPro" id="IPR001478">
    <property type="entry name" value="PDZ"/>
</dbReference>
<proteinExistence type="predicted"/>
<gene>
    <name evidence="7" type="ORF">Thini_3019</name>
</gene>
<feature type="compositionally biased region" description="Pro residues" evidence="4">
    <location>
        <begin position="632"/>
        <end position="641"/>
    </location>
</feature>
<keyword evidence="2" id="KW-0378">Hydrolase</keyword>
<name>A0A656HKJ5_THINJ</name>
<dbReference type="Pfam" id="PF13365">
    <property type="entry name" value="Trypsin_2"/>
    <property type="match status" value="1"/>
</dbReference>
<dbReference type="GO" id="GO:0004252">
    <property type="term" value="F:serine-type endopeptidase activity"/>
    <property type="evidence" value="ECO:0007669"/>
    <property type="project" value="InterPro"/>
</dbReference>
<dbReference type="EMBL" id="JH651384">
    <property type="protein sequence ID" value="EIJ35545.1"/>
    <property type="molecule type" value="Genomic_DNA"/>
</dbReference>
<dbReference type="Gene3D" id="2.40.10.120">
    <property type="match status" value="1"/>
</dbReference>
<sequence precursor="true">MRKTTIITAAALCLGLASSPALLAEIGLTPAPAAAEPQTAAPADEATPERRTPNPIETGVYAPPPAEDTDVPPEEAASIPTDANDPREKIKDAVVKVHIVQHTYETLSPWNSDSQKGSGSGLLIEGNLILTNAHVAADATFLEVQRHGETKRYEAEVVYISHESDLALLRTKNPEAYKGVKPLELGELPKMQQQVEVYGFPIGGNTLSVTRGVVSRIEKQNYVHTGENLIAVQVDAAINFGNSGGPVISGGKVVGVAMQSGFLTENIGYMIPTPIIRHVLNDVKDGQVDGYGFHGFMTQSLENPALRDKYGLSEDQTGMLVHKVYKQSPADGKVQIGDIVTEIDGHKIENNGTVEFRPGEYIDYTHYIDMHQIGEDLKVKIIRDKQEQAISLNLEKPGKEYLLVKPNQYDKQPSYFIYGGFVFMPLNQDVIDAMDGLPARIGALTYESPDENRSEAVIMTKVLPADINKDYHHDSNLLIEKINGENIRNFAEFFQKIQSASSDFITLETADDYQIVIERKEALANQPNILSRYGITSDRSKDLQAIPTAVAQENKPAPAAGIAAQPAVTPATPIPTDANAQAQTQPAAPPAPELPAQAQPASSPTIPGTPAQAQPAAPVMPGIPTQAQPTAPAIPLPPPVQPQAQTIAPGMPQPTLEQMPATGGAAH</sequence>
<feature type="compositionally biased region" description="Low complexity" evidence="4">
    <location>
        <begin position="569"/>
        <end position="586"/>
    </location>
</feature>
<protein>
    <submittedName>
        <fullName evidence="7">Peptidase S1 and S6 chymotrypsin/Hap</fullName>
    </submittedName>
</protein>
<dbReference type="InterPro" id="IPR041517">
    <property type="entry name" value="DEGP_PDZ"/>
</dbReference>
<evidence type="ECO:0000256" key="1">
    <source>
        <dbReference type="ARBA" id="ARBA00022670"/>
    </source>
</evidence>
<dbReference type="GO" id="GO:0006508">
    <property type="term" value="P:proteolysis"/>
    <property type="evidence" value="ECO:0007669"/>
    <property type="project" value="UniProtKB-KW"/>
</dbReference>